<evidence type="ECO:0000313" key="1">
    <source>
        <dbReference type="EMBL" id="KAK0656977.1"/>
    </source>
</evidence>
<protein>
    <submittedName>
        <fullName evidence="1">Uncharacterized protein</fullName>
    </submittedName>
</protein>
<dbReference type="Proteomes" id="UP001174936">
    <property type="component" value="Unassembled WGS sequence"/>
</dbReference>
<reference evidence="1" key="1">
    <citation type="submission" date="2023-06" db="EMBL/GenBank/DDBJ databases">
        <title>Genome-scale phylogeny and comparative genomics of the fungal order Sordariales.</title>
        <authorList>
            <consortium name="Lawrence Berkeley National Laboratory"/>
            <person name="Hensen N."/>
            <person name="Bonometti L."/>
            <person name="Westerberg I."/>
            <person name="Brannstrom I.O."/>
            <person name="Guillou S."/>
            <person name="Cros-Aarteil S."/>
            <person name="Calhoun S."/>
            <person name="Haridas S."/>
            <person name="Kuo A."/>
            <person name="Mondo S."/>
            <person name="Pangilinan J."/>
            <person name="Riley R."/>
            <person name="Labutti K."/>
            <person name="Andreopoulos B."/>
            <person name="Lipzen A."/>
            <person name="Chen C."/>
            <person name="Yanf M."/>
            <person name="Daum C."/>
            <person name="Ng V."/>
            <person name="Clum A."/>
            <person name="Steindorff A."/>
            <person name="Ohm R."/>
            <person name="Martin F."/>
            <person name="Silar P."/>
            <person name="Natvig D."/>
            <person name="Lalanne C."/>
            <person name="Gautier V."/>
            <person name="Ament-Velasquez S.L."/>
            <person name="Kruys A."/>
            <person name="Hutchinson M.I."/>
            <person name="Powell A.J."/>
            <person name="Barry K."/>
            <person name="Miller A.N."/>
            <person name="Grigoriev I.V."/>
            <person name="Debuchy R."/>
            <person name="Gladieux P."/>
            <person name="Thoren M.H."/>
            <person name="Johannesson H."/>
        </authorList>
    </citation>
    <scope>NUCLEOTIDE SEQUENCE</scope>
    <source>
        <strain evidence="1">SMH2532-1</strain>
    </source>
</reference>
<dbReference type="EMBL" id="JAULSV010000001">
    <property type="protein sequence ID" value="KAK0656977.1"/>
    <property type="molecule type" value="Genomic_DNA"/>
</dbReference>
<organism evidence="1 2">
    <name type="scientific">Cercophora newfieldiana</name>
    <dbReference type="NCBI Taxonomy" id="92897"/>
    <lineage>
        <taxon>Eukaryota</taxon>
        <taxon>Fungi</taxon>
        <taxon>Dikarya</taxon>
        <taxon>Ascomycota</taxon>
        <taxon>Pezizomycotina</taxon>
        <taxon>Sordariomycetes</taxon>
        <taxon>Sordariomycetidae</taxon>
        <taxon>Sordariales</taxon>
        <taxon>Lasiosphaeriaceae</taxon>
        <taxon>Cercophora</taxon>
    </lineage>
</organism>
<gene>
    <name evidence="1" type="ORF">B0T16DRAFT_400637</name>
</gene>
<feature type="non-terminal residue" evidence="1">
    <location>
        <position position="58"/>
    </location>
</feature>
<proteinExistence type="predicted"/>
<sequence>MLWFAGGGLARPTGGWLSAPTPPSGCQQCGAAPTTVMRNIAILASIISAGLEATSKQL</sequence>
<dbReference type="AlphaFoldDB" id="A0AA40D096"/>
<name>A0AA40D096_9PEZI</name>
<evidence type="ECO:0000313" key="2">
    <source>
        <dbReference type="Proteomes" id="UP001174936"/>
    </source>
</evidence>
<comment type="caution">
    <text evidence="1">The sequence shown here is derived from an EMBL/GenBank/DDBJ whole genome shotgun (WGS) entry which is preliminary data.</text>
</comment>
<keyword evidence="2" id="KW-1185">Reference proteome</keyword>
<accession>A0AA40D096</accession>